<dbReference type="Gene3D" id="2.40.50.140">
    <property type="entry name" value="Nucleic acid-binding proteins"/>
    <property type="match status" value="1"/>
</dbReference>
<dbReference type="InterPro" id="IPR043522">
    <property type="entry name" value="DDIAS"/>
</dbReference>
<evidence type="ECO:0000259" key="2">
    <source>
        <dbReference type="Pfam" id="PF08646"/>
    </source>
</evidence>
<protein>
    <submittedName>
        <fullName evidence="4">Uncharacterized protein LOC109477537</fullName>
    </submittedName>
</protein>
<dbReference type="GeneID" id="109477537"/>
<dbReference type="OrthoDB" id="9948238at2759"/>
<proteinExistence type="predicted"/>
<organism evidence="3 4">
    <name type="scientific">Branchiostoma belcheri</name>
    <name type="common">Amphioxus</name>
    <dbReference type="NCBI Taxonomy" id="7741"/>
    <lineage>
        <taxon>Eukaryota</taxon>
        <taxon>Metazoa</taxon>
        <taxon>Chordata</taxon>
        <taxon>Cephalochordata</taxon>
        <taxon>Leptocardii</taxon>
        <taxon>Amphioxiformes</taxon>
        <taxon>Branchiostomatidae</taxon>
        <taxon>Branchiostoma</taxon>
    </lineage>
</organism>
<dbReference type="PANTHER" id="PTHR35537:SF1">
    <property type="entry name" value="DNA DAMAGE-INDUCED APOPTOSIS SUPPRESSOR PROTEIN"/>
    <property type="match status" value="1"/>
</dbReference>
<keyword evidence="3" id="KW-1185">Reference proteome</keyword>
<reference evidence="4" key="1">
    <citation type="submission" date="2025-08" db="UniProtKB">
        <authorList>
            <consortium name="RefSeq"/>
        </authorList>
    </citation>
    <scope>IDENTIFICATION</scope>
    <source>
        <tissue evidence="4">Gonad</tissue>
    </source>
</reference>
<dbReference type="RefSeq" id="XP_019634405.1">
    <property type="nucleotide sequence ID" value="XM_019778846.1"/>
</dbReference>
<feature type="region of interest" description="Disordered" evidence="1">
    <location>
        <begin position="396"/>
        <end position="424"/>
    </location>
</feature>
<dbReference type="InterPro" id="IPR012340">
    <property type="entry name" value="NA-bd_OB-fold"/>
</dbReference>
<feature type="region of interest" description="Disordered" evidence="1">
    <location>
        <begin position="949"/>
        <end position="974"/>
    </location>
</feature>
<dbReference type="KEGG" id="bbel:109477537"/>
<feature type="compositionally biased region" description="Basic and acidic residues" evidence="1">
    <location>
        <begin position="555"/>
        <end position="566"/>
    </location>
</feature>
<feature type="compositionally biased region" description="Polar residues" evidence="1">
    <location>
        <begin position="949"/>
        <end position="967"/>
    </location>
</feature>
<dbReference type="GO" id="GO:1902230">
    <property type="term" value="P:negative regulation of intrinsic apoptotic signaling pathway in response to DNA damage"/>
    <property type="evidence" value="ECO:0007669"/>
    <property type="project" value="InterPro"/>
</dbReference>
<evidence type="ECO:0000313" key="3">
    <source>
        <dbReference type="Proteomes" id="UP000515135"/>
    </source>
</evidence>
<accession>A0A6P4YYH2</accession>
<dbReference type="PANTHER" id="PTHR35537">
    <property type="entry name" value="DNA DAMAGE-INDUCIBLE APOPTOSIS SUPPRESSOR PROTEIN DDIAS"/>
    <property type="match status" value="1"/>
</dbReference>
<dbReference type="InterPro" id="IPR013955">
    <property type="entry name" value="Rep_factor-A_C"/>
</dbReference>
<feature type="region of interest" description="Disordered" evidence="1">
    <location>
        <begin position="784"/>
        <end position="882"/>
    </location>
</feature>
<dbReference type="GO" id="GO:0005737">
    <property type="term" value="C:cytoplasm"/>
    <property type="evidence" value="ECO:0007669"/>
    <property type="project" value="TreeGrafter"/>
</dbReference>
<feature type="compositionally biased region" description="Basic and acidic residues" evidence="1">
    <location>
        <begin position="405"/>
        <end position="419"/>
    </location>
</feature>
<feature type="compositionally biased region" description="Basic and acidic residues" evidence="1">
    <location>
        <begin position="819"/>
        <end position="829"/>
    </location>
</feature>
<feature type="region of interest" description="Disordered" evidence="1">
    <location>
        <begin position="269"/>
        <end position="290"/>
    </location>
</feature>
<dbReference type="GO" id="GO:0005634">
    <property type="term" value="C:nucleus"/>
    <property type="evidence" value="ECO:0007669"/>
    <property type="project" value="TreeGrafter"/>
</dbReference>
<sequence>MGEFRTLVLAKVLSVRDSCCLYVSCTHCYRKLHQHTDGNRYECLRCHAVYIAADIRYRYCLNLTVTDDQTLCEVAVFGTCLEPFFGISANGLKSFLQNHLKTSKASTPNNPDSLLHEALQKSLVGLMFLFGFKVKCERSRSQRERHSPVRIRSILEKTCQQRNGYLGKNLPQLVAHQLVHANRDTPFVSVLDLLKWIILETDDNKARETSTSEFGVPRNTLPSRRSVNSSDISWCSGNSARTSFGQTLSRVSLGQQSLVLSCDEGNSLMSSTMSDDLQNESDEKTDSSINHSTYSWDETYYEENLQLHSESYYFHANASEVAKQNEVCDVQVEGLDGRMENRACSATRHHVVIDDVGGGGNEQEGKNDVHQECSNTSGCENMSAQFLEGAFDETCWEGETPGNLSHEEQQNDHQSDRGDGSAMRAHVQKEQAAAIGEMCHDCTHLHTSDETCGDPEVEALYNPQLAGQEAYSWTHEHDIPTCKTSTEDEVPNEELSFDESVNDSYLLLAELNSDDRHMPEKDNDKDHFDCCSDQTHNVCKREVDPTHQGSSSGSEDVRHHETKTSCDDLPYSEGLDTFIDQLDQPVQGPLERLRHTTASSHEKDMADSNVEDKISRQEECLVQPESGISKNCTNIIEDNGLNMKEKHENMILCNIEEEKEIQAMWQEDFPYSEDLDAFLAEMDENITVERERKEDVHVVKEIAQRPIEDETDKCVTSVETTVDIHQCRAETGSTADMEGSRTNSSLLKTNTDKKDIKNTDKIGRTKSLFERLVRRKTILALNSAETDQTTETSDESIDKETEEKDSRDLTGECDSDSDSTSRYRDKIVSESDTDSVLSMSSSVQQPSVVRSSSIVSIPDSEKGETSSAKFPTGDKSVEQPQDSTENVVFMAASEENHDFSALFDESFGHLSDTESVGPCRDSCGEVGGVNELPDTPGPPSRAASVLRASRTSTRSFNMENTETSPVTKNGKIPSCYNYKTANRARRCKSYSDRKR</sequence>
<dbReference type="Pfam" id="PF08646">
    <property type="entry name" value="Rep_fac-A_C"/>
    <property type="match status" value="1"/>
</dbReference>
<dbReference type="SUPFAM" id="SSF50249">
    <property type="entry name" value="Nucleic acid-binding proteins"/>
    <property type="match status" value="1"/>
</dbReference>
<dbReference type="Proteomes" id="UP000515135">
    <property type="component" value="Unplaced"/>
</dbReference>
<feature type="compositionally biased region" description="Low complexity" evidence="1">
    <location>
        <begin position="834"/>
        <end position="858"/>
    </location>
</feature>
<name>A0A6P4YYH2_BRABE</name>
<gene>
    <name evidence="4" type="primary">LOC109477537</name>
</gene>
<evidence type="ECO:0000313" key="4">
    <source>
        <dbReference type="RefSeq" id="XP_019634405.1"/>
    </source>
</evidence>
<dbReference type="AlphaFoldDB" id="A0A6P4YYH2"/>
<evidence type="ECO:0000256" key="1">
    <source>
        <dbReference type="SAM" id="MobiDB-lite"/>
    </source>
</evidence>
<feature type="region of interest" description="Disordered" evidence="1">
    <location>
        <begin position="541"/>
        <end position="570"/>
    </location>
</feature>
<feature type="compositionally biased region" description="Basic and acidic residues" evidence="1">
    <location>
        <begin position="796"/>
        <end position="810"/>
    </location>
</feature>
<feature type="region of interest" description="Disordered" evidence="1">
    <location>
        <begin position="732"/>
        <end position="752"/>
    </location>
</feature>
<feature type="domain" description="Replication factor A C-terminal" evidence="2">
    <location>
        <begin position="9"/>
        <end position="101"/>
    </location>
</feature>